<protein>
    <submittedName>
        <fullName evidence="2">Uncharacterized protein</fullName>
    </submittedName>
</protein>
<organism evidence="2 3">
    <name type="scientific">Cytospora schulzeri</name>
    <dbReference type="NCBI Taxonomy" id="448051"/>
    <lineage>
        <taxon>Eukaryota</taxon>
        <taxon>Fungi</taxon>
        <taxon>Dikarya</taxon>
        <taxon>Ascomycota</taxon>
        <taxon>Pezizomycotina</taxon>
        <taxon>Sordariomycetes</taxon>
        <taxon>Sordariomycetidae</taxon>
        <taxon>Diaporthales</taxon>
        <taxon>Cytosporaceae</taxon>
        <taxon>Cytospora</taxon>
    </lineage>
</organism>
<feature type="compositionally biased region" description="Polar residues" evidence="1">
    <location>
        <begin position="118"/>
        <end position="135"/>
    </location>
</feature>
<dbReference type="STRING" id="356882.A0A423V914"/>
<evidence type="ECO:0000256" key="1">
    <source>
        <dbReference type="SAM" id="MobiDB-lite"/>
    </source>
</evidence>
<accession>A0A423V914</accession>
<feature type="compositionally biased region" description="Basic and acidic residues" evidence="1">
    <location>
        <begin position="105"/>
        <end position="116"/>
    </location>
</feature>
<evidence type="ECO:0000313" key="2">
    <source>
        <dbReference type="EMBL" id="ROV87339.1"/>
    </source>
</evidence>
<gene>
    <name evidence="2" type="ORF">VMCG_10705</name>
</gene>
<dbReference type="Proteomes" id="UP000283895">
    <property type="component" value="Unassembled WGS sequence"/>
</dbReference>
<evidence type="ECO:0000313" key="3">
    <source>
        <dbReference type="Proteomes" id="UP000283895"/>
    </source>
</evidence>
<keyword evidence="3" id="KW-1185">Reference proteome</keyword>
<sequence>MAPVVLHPDADTTIYVVQKDGQKVVKRVKLLVLAAALDKNSYWKKFIEHMSTTIGFRPNNEYIEDTGVSTTAVEIVLRALHYYYDVKLKESGAPDQGGEEAGTDGAREAETDKPLSEETASGGTNGGPATTMQQGEQKECKTPAEIEVEDTSKSQDSNLPTTLERSVKLETYFPKELFEVSVDDVWGILPLINFKTCGVDHKGKLDVDRQTLSPWFLKWRNAHFPRQSICFPSTPETQHDFECLLFPTFTFNDAAGWSLATEWLCKNTSRGQIAEYSPLVFRNNAANEWYRHLHLPKEVIACIRVARSQLYVRMEREVWEPIHDWFSKTTTCDCRVVAAYNYRKALQRAGVMEKKVTRGRPPGGEDSFRYFDSLDQTKTVLELCKCLREVSYEEPLNPCMGCAVVTVMTGLAYAMGLEADFEGLCLDCMEASLHGRDVAGLGIRWSFPAYEGKYRRGRGDRRNSGWCSHCRRPHGHATWYFSWVNPIPRQTVFPPASSPDSDSDDDYRAELRRRLGNRT</sequence>
<reference evidence="2 3" key="1">
    <citation type="submission" date="2015-09" db="EMBL/GenBank/DDBJ databases">
        <title>Host preference determinants of Valsa canker pathogens revealed by comparative genomics.</title>
        <authorList>
            <person name="Yin Z."/>
            <person name="Huang L."/>
        </authorList>
    </citation>
    <scope>NUCLEOTIDE SEQUENCE [LARGE SCALE GENOMIC DNA]</scope>
    <source>
        <strain evidence="2 3">03-1</strain>
    </source>
</reference>
<comment type="caution">
    <text evidence="2">The sequence shown here is derived from an EMBL/GenBank/DDBJ whole genome shotgun (WGS) entry which is preliminary data.</text>
</comment>
<dbReference type="EMBL" id="LKEA01000098">
    <property type="protein sequence ID" value="ROV87339.1"/>
    <property type="molecule type" value="Genomic_DNA"/>
</dbReference>
<feature type="region of interest" description="Disordered" evidence="1">
    <location>
        <begin position="91"/>
        <end position="160"/>
    </location>
</feature>
<proteinExistence type="predicted"/>
<dbReference type="OrthoDB" id="268428at2759"/>
<dbReference type="AlphaFoldDB" id="A0A423V914"/>
<name>A0A423V914_9PEZI</name>